<dbReference type="EMBL" id="VWKB01000008">
    <property type="protein sequence ID" value="KAA4101976.1"/>
    <property type="molecule type" value="Genomic_DNA"/>
</dbReference>
<evidence type="ECO:0000313" key="2">
    <source>
        <dbReference type="Proteomes" id="UP000473905"/>
    </source>
</evidence>
<comment type="caution">
    <text evidence="1">The sequence shown here is derived from an EMBL/GenBank/DDBJ whole genome shotgun (WGS) entry which is preliminary data.</text>
</comment>
<gene>
    <name evidence="1" type="ORF">F3D66_07150</name>
</gene>
<reference evidence="1 2" key="1">
    <citation type="journal article" date="2019" name="Nat. Med.">
        <title>A library of human gut bacterial isolates paired with longitudinal multiomics data enables mechanistic microbiome research.</title>
        <authorList>
            <person name="Poyet M."/>
            <person name="Groussin M."/>
            <person name="Gibbons S.M."/>
            <person name="Avila-Pacheco J."/>
            <person name="Jiang X."/>
            <person name="Kearney S.M."/>
            <person name="Perrotta A.R."/>
            <person name="Berdy B."/>
            <person name="Zhao S."/>
            <person name="Lieberman T.D."/>
            <person name="Swanson P.K."/>
            <person name="Smith M."/>
            <person name="Roesemann S."/>
            <person name="Alexander J.E."/>
            <person name="Rich S.A."/>
            <person name="Livny J."/>
            <person name="Vlamakis H."/>
            <person name="Clish C."/>
            <person name="Bullock K."/>
            <person name="Deik A."/>
            <person name="Scott J."/>
            <person name="Pierce K.A."/>
            <person name="Xavier R.J."/>
            <person name="Alm E.J."/>
        </authorList>
    </citation>
    <scope>NUCLEOTIDE SEQUENCE [LARGE SCALE GENOMIC DNA]</scope>
    <source>
        <strain evidence="1 2">BIOML-A134</strain>
    </source>
</reference>
<dbReference type="AlphaFoldDB" id="A0A5M5E4Y8"/>
<keyword evidence="2" id="KW-1185">Reference proteome</keyword>
<organism evidence="1 2">
    <name type="scientific">Bacteroides ovatus</name>
    <dbReference type="NCBI Taxonomy" id="28116"/>
    <lineage>
        <taxon>Bacteria</taxon>
        <taxon>Pseudomonadati</taxon>
        <taxon>Bacteroidota</taxon>
        <taxon>Bacteroidia</taxon>
        <taxon>Bacteroidales</taxon>
        <taxon>Bacteroidaceae</taxon>
        <taxon>Bacteroides</taxon>
    </lineage>
</organism>
<evidence type="ECO:0000313" key="1">
    <source>
        <dbReference type="EMBL" id="KAA4101976.1"/>
    </source>
</evidence>
<dbReference type="Proteomes" id="UP000473905">
    <property type="component" value="Unassembled WGS sequence"/>
</dbReference>
<sequence>MKELNIFFDRVDEIIEESLRLSKSPTYSYFGKFSKMFYNDAIIVIKWIVKFSLEMKTADSFETYLSKQRSLNALLYRYKYPIGDRCKIILSRFIFDSSCSLETKICKEAMRELKVIASSLFYNASVEMPEYIQKTLLNIPSVDRIVYARLLARDIDARLYLCYANIRELKNAGWDSTYIERDILCLISGIFREFALFDIDLTPIIKINSDYEKYFGTYEYFRDDRFKNQSNVDQKEVSQLDKTNNDLTNISTNKNQLSNNNIWILGDNKRKENTLKILHNLIQNGKAAHASKILKAAIKAGAIIKPTYTQIIKEFPNIGAESGYNNQMSKKDRDEEINPLMVFF</sequence>
<name>A0A5M5E4Y8_BACOV</name>
<protein>
    <submittedName>
        <fullName evidence="1">Uncharacterized protein</fullName>
    </submittedName>
</protein>
<accession>A0A5M5E4Y8</accession>
<proteinExistence type="predicted"/>